<proteinExistence type="predicted"/>
<name>A0A2I0JUT4_PUNGR</name>
<accession>A0A2I0JUT4</accession>
<reference evidence="2 3" key="1">
    <citation type="submission" date="2017-11" db="EMBL/GenBank/DDBJ databases">
        <title>De-novo sequencing of pomegranate (Punica granatum L.) genome.</title>
        <authorList>
            <person name="Akparov Z."/>
            <person name="Amiraslanov A."/>
            <person name="Hajiyeva S."/>
            <person name="Abbasov M."/>
            <person name="Kaur K."/>
            <person name="Hamwieh A."/>
            <person name="Solovyev V."/>
            <person name="Salamov A."/>
            <person name="Braich B."/>
            <person name="Kosarev P."/>
            <person name="Mahmoud A."/>
            <person name="Hajiyev E."/>
            <person name="Babayeva S."/>
            <person name="Izzatullayeva V."/>
            <person name="Mammadov A."/>
            <person name="Mammadov A."/>
            <person name="Sharifova S."/>
            <person name="Ojaghi J."/>
            <person name="Eynullazada K."/>
            <person name="Bayramov B."/>
            <person name="Abdulazimova A."/>
            <person name="Shahmuradov I."/>
        </authorList>
    </citation>
    <scope>NUCLEOTIDE SEQUENCE [LARGE SCALE GENOMIC DNA]</scope>
    <source>
        <strain evidence="3">cv. AG2017</strain>
        <tissue evidence="2">Leaf</tissue>
    </source>
</reference>
<feature type="region of interest" description="Disordered" evidence="1">
    <location>
        <begin position="84"/>
        <end position="134"/>
    </location>
</feature>
<dbReference type="AlphaFoldDB" id="A0A2I0JUT4"/>
<organism evidence="2 3">
    <name type="scientific">Punica granatum</name>
    <name type="common">Pomegranate</name>
    <dbReference type="NCBI Taxonomy" id="22663"/>
    <lineage>
        <taxon>Eukaryota</taxon>
        <taxon>Viridiplantae</taxon>
        <taxon>Streptophyta</taxon>
        <taxon>Embryophyta</taxon>
        <taxon>Tracheophyta</taxon>
        <taxon>Spermatophyta</taxon>
        <taxon>Magnoliopsida</taxon>
        <taxon>eudicotyledons</taxon>
        <taxon>Gunneridae</taxon>
        <taxon>Pentapetalae</taxon>
        <taxon>rosids</taxon>
        <taxon>malvids</taxon>
        <taxon>Myrtales</taxon>
        <taxon>Lythraceae</taxon>
        <taxon>Punica</taxon>
    </lineage>
</organism>
<evidence type="ECO:0000313" key="2">
    <source>
        <dbReference type="EMBL" id="PKI59226.1"/>
    </source>
</evidence>
<evidence type="ECO:0000256" key="1">
    <source>
        <dbReference type="SAM" id="MobiDB-lite"/>
    </source>
</evidence>
<sequence length="134" mass="14585">MTTQLEGKDNSPSSQPPVADPNTDLLLRRGHITPYNVRKEMGWDRTAHFLNTDSVYSGLIDLQGNLEAQSSYWTSPRRSPFLGPVTPMLTAHHLSGPPSGTKAQPTAHHLRGLPSGIKAQPTMLSPPGVLRPTE</sequence>
<dbReference type="Proteomes" id="UP000233551">
    <property type="component" value="Unassembled WGS sequence"/>
</dbReference>
<dbReference type="EMBL" id="PGOL01001313">
    <property type="protein sequence ID" value="PKI59226.1"/>
    <property type="molecule type" value="Genomic_DNA"/>
</dbReference>
<comment type="caution">
    <text evidence="2">The sequence shown here is derived from an EMBL/GenBank/DDBJ whole genome shotgun (WGS) entry which is preliminary data.</text>
</comment>
<keyword evidence="3" id="KW-1185">Reference proteome</keyword>
<evidence type="ECO:0000313" key="3">
    <source>
        <dbReference type="Proteomes" id="UP000233551"/>
    </source>
</evidence>
<feature type="region of interest" description="Disordered" evidence="1">
    <location>
        <begin position="1"/>
        <end position="24"/>
    </location>
</feature>
<protein>
    <submittedName>
        <fullName evidence="2">Uncharacterized protein</fullName>
    </submittedName>
</protein>
<feature type="compositionally biased region" description="Polar residues" evidence="1">
    <location>
        <begin position="1"/>
        <end position="13"/>
    </location>
</feature>
<gene>
    <name evidence="2" type="ORF">CRG98_020389</name>
</gene>